<reference evidence="1" key="1">
    <citation type="journal article" date="2023" name="G3 (Bethesda)">
        <title>A reference genome for the long-term kleptoplast-retaining sea slug Elysia crispata morphotype clarki.</title>
        <authorList>
            <person name="Eastman K.E."/>
            <person name="Pendleton A.L."/>
            <person name="Shaikh M.A."/>
            <person name="Suttiyut T."/>
            <person name="Ogas R."/>
            <person name="Tomko P."/>
            <person name="Gavelis G."/>
            <person name="Widhalm J.R."/>
            <person name="Wisecaver J.H."/>
        </authorList>
    </citation>
    <scope>NUCLEOTIDE SEQUENCE</scope>
    <source>
        <strain evidence="1">ECLA1</strain>
    </source>
</reference>
<protein>
    <submittedName>
        <fullName evidence="1">Uncharacterized protein</fullName>
    </submittedName>
</protein>
<organism evidence="1 2">
    <name type="scientific">Elysia crispata</name>
    <name type="common">lettuce slug</name>
    <dbReference type="NCBI Taxonomy" id="231223"/>
    <lineage>
        <taxon>Eukaryota</taxon>
        <taxon>Metazoa</taxon>
        <taxon>Spiralia</taxon>
        <taxon>Lophotrochozoa</taxon>
        <taxon>Mollusca</taxon>
        <taxon>Gastropoda</taxon>
        <taxon>Heterobranchia</taxon>
        <taxon>Euthyneura</taxon>
        <taxon>Panpulmonata</taxon>
        <taxon>Sacoglossa</taxon>
        <taxon>Placobranchoidea</taxon>
        <taxon>Plakobranchidae</taxon>
        <taxon>Elysia</taxon>
    </lineage>
</organism>
<comment type="caution">
    <text evidence="1">The sequence shown here is derived from an EMBL/GenBank/DDBJ whole genome shotgun (WGS) entry which is preliminary data.</text>
</comment>
<dbReference type="Proteomes" id="UP001283361">
    <property type="component" value="Unassembled WGS sequence"/>
</dbReference>
<evidence type="ECO:0000313" key="1">
    <source>
        <dbReference type="EMBL" id="KAK3789248.1"/>
    </source>
</evidence>
<dbReference type="EMBL" id="JAWDGP010001678">
    <property type="protein sequence ID" value="KAK3789248.1"/>
    <property type="molecule type" value="Genomic_DNA"/>
</dbReference>
<proteinExistence type="predicted"/>
<dbReference type="AlphaFoldDB" id="A0AAE1AKD6"/>
<gene>
    <name evidence="1" type="ORF">RRG08_001638</name>
</gene>
<evidence type="ECO:0000313" key="2">
    <source>
        <dbReference type="Proteomes" id="UP001283361"/>
    </source>
</evidence>
<accession>A0AAE1AKD6</accession>
<keyword evidence="2" id="KW-1185">Reference proteome</keyword>
<name>A0AAE1AKD6_9GAST</name>
<sequence length="74" mass="8184">MHISSFGEQSVSILTKATIGQSLSNKSGIELFIDDIPLHQKYQSSIEPWASYLAAQRSTGTPLWRPVIENQHGS</sequence>